<keyword evidence="8 10" id="KW-1133">Transmembrane helix</keyword>
<dbReference type="Pfam" id="PF04140">
    <property type="entry name" value="ICMT"/>
    <property type="match status" value="1"/>
</dbReference>
<keyword evidence="5 11" id="KW-0808">Transferase</keyword>
<dbReference type="GO" id="GO:0032259">
    <property type="term" value="P:methylation"/>
    <property type="evidence" value="ECO:0007669"/>
    <property type="project" value="UniProtKB-KW"/>
</dbReference>
<comment type="caution">
    <text evidence="11">The sequence shown here is derived from an EMBL/GenBank/DDBJ whole genome shotgun (WGS) entry which is preliminary data.</text>
</comment>
<dbReference type="EC" id="2.1.1.100" evidence="3 10"/>
<evidence type="ECO:0000256" key="3">
    <source>
        <dbReference type="ARBA" id="ARBA00012151"/>
    </source>
</evidence>
<dbReference type="GO" id="GO:0004671">
    <property type="term" value="F:protein C-terminal S-isoprenylcysteine carboxyl O-methyltransferase activity"/>
    <property type="evidence" value="ECO:0007669"/>
    <property type="project" value="UniProtKB-EC"/>
</dbReference>
<dbReference type="InterPro" id="IPR025770">
    <property type="entry name" value="PPMT_MeTrfase"/>
</dbReference>
<comment type="catalytic activity">
    <reaction evidence="10">
        <text>[protein]-C-terminal S-[(2E,6E)-farnesyl]-L-cysteine + S-adenosyl-L-methionine = [protein]-C-terminal S-[(2E,6E)-farnesyl]-L-cysteine methyl ester + S-adenosyl-L-homocysteine</text>
        <dbReference type="Rhea" id="RHEA:21672"/>
        <dbReference type="Rhea" id="RHEA-COMP:12125"/>
        <dbReference type="Rhea" id="RHEA-COMP:12126"/>
        <dbReference type="ChEBI" id="CHEBI:57856"/>
        <dbReference type="ChEBI" id="CHEBI:59789"/>
        <dbReference type="ChEBI" id="CHEBI:90510"/>
        <dbReference type="ChEBI" id="CHEBI:90511"/>
        <dbReference type="EC" id="2.1.1.100"/>
    </reaction>
</comment>
<name>A0A1V2LQH8_PICKU</name>
<organism evidence="11 12">
    <name type="scientific">Pichia kudriavzevii</name>
    <name type="common">Yeast</name>
    <name type="synonym">Issatchenkia orientalis</name>
    <dbReference type="NCBI Taxonomy" id="4909"/>
    <lineage>
        <taxon>Eukaryota</taxon>
        <taxon>Fungi</taxon>
        <taxon>Dikarya</taxon>
        <taxon>Ascomycota</taxon>
        <taxon>Saccharomycotina</taxon>
        <taxon>Pichiomycetes</taxon>
        <taxon>Pichiales</taxon>
        <taxon>Pichiaceae</taxon>
        <taxon>Pichia</taxon>
    </lineage>
</organism>
<dbReference type="PROSITE" id="PS51564">
    <property type="entry name" value="SAM_ICMT"/>
    <property type="match status" value="1"/>
</dbReference>
<dbReference type="Proteomes" id="UP000189274">
    <property type="component" value="Unassembled WGS sequence"/>
</dbReference>
<evidence type="ECO:0000313" key="12">
    <source>
        <dbReference type="Proteomes" id="UP000189274"/>
    </source>
</evidence>
<sequence>MTVPDAAFEVVTPYKPNPSLNSLPKISKLSYLLGIASGISLTITLQNWHSFPAFPIYVLFISVFHFLEFYITASYQPGRVTDDSFVLDNPGYHVAHGIAILEYGIENYMFPSLKSSFNGVKLVGLSVVLTCQSIRTLAMVTAGINFSHVIKNVKENDHTLIQHGIYSIFRHPSYFGFFYWALGTQILLLNPVSFVLFMFLLYAFFSSRIPYEEAYLLKFFGEQYKEYMAKSWIGIPFIYSSFGFKEKMKIDH</sequence>
<evidence type="ECO:0000256" key="5">
    <source>
        <dbReference type="ARBA" id="ARBA00022679"/>
    </source>
</evidence>
<evidence type="ECO:0000256" key="10">
    <source>
        <dbReference type="RuleBase" id="RU362022"/>
    </source>
</evidence>
<reference evidence="12" key="1">
    <citation type="journal article" date="2017" name="Genome Announc.">
        <title>Genome sequences of Cyberlindnera fabianii 65, Pichia kudriavzevii 129, and Saccharomyces cerevisiae 131 isolated from fermented masau fruits in Zimbabwe.</title>
        <authorList>
            <person name="van Rijswijck I.M.H."/>
            <person name="Derks M.F.L."/>
            <person name="Abee T."/>
            <person name="de Ridder D."/>
            <person name="Smid E.J."/>
        </authorList>
    </citation>
    <scope>NUCLEOTIDE SEQUENCE [LARGE SCALE GENOMIC DNA]</scope>
    <source>
        <strain evidence="12">129</strain>
    </source>
</reference>
<keyword evidence="4 10" id="KW-0489">Methyltransferase</keyword>
<comment type="caution">
    <text evidence="10">Lacks conserved residue(s) required for the propagation of feature annotation.</text>
</comment>
<evidence type="ECO:0000256" key="7">
    <source>
        <dbReference type="ARBA" id="ARBA00022692"/>
    </source>
</evidence>
<comment type="similarity">
    <text evidence="2 10">Belongs to the class VI-like SAM-binding methyltransferase superfamily. Isoprenylcysteine carboxyl methyltransferase family.</text>
</comment>
<feature type="transmembrane region" description="Helical" evidence="10">
    <location>
        <begin position="54"/>
        <end position="71"/>
    </location>
</feature>
<comment type="subcellular location">
    <subcellularLocation>
        <location evidence="10">Endoplasmic reticulum membrane</location>
        <topology evidence="10">Multi-pass membrane protein</topology>
    </subcellularLocation>
    <subcellularLocation>
        <location evidence="1">Membrane</location>
        <topology evidence="1">Multi-pass membrane protein</topology>
    </subcellularLocation>
</comment>
<keyword evidence="9 10" id="KW-0472">Membrane</keyword>
<dbReference type="VEuPathDB" id="FungiDB:C5L36_0D03240"/>
<evidence type="ECO:0000256" key="4">
    <source>
        <dbReference type="ARBA" id="ARBA00022603"/>
    </source>
</evidence>
<dbReference type="PANTHER" id="PTHR12714">
    <property type="entry name" value="PROTEIN-S ISOPRENYLCYSTEINE O-METHYLTRANSFERASE"/>
    <property type="match status" value="1"/>
</dbReference>
<dbReference type="InterPro" id="IPR007269">
    <property type="entry name" value="ICMT_MeTrfase"/>
</dbReference>
<gene>
    <name evidence="11" type="ORF">BOH78_2316</name>
</gene>
<keyword evidence="10" id="KW-0256">Endoplasmic reticulum</keyword>
<keyword evidence="6 10" id="KW-0949">S-adenosyl-L-methionine</keyword>
<evidence type="ECO:0000256" key="1">
    <source>
        <dbReference type="ARBA" id="ARBA00004141"/>
    </source>
</evidence>
<evidence type="ECO:0000313" key="11">
    <source>
        <dbReference type="EMBL" id="ONH74571.1"/>
    </source>
</evidence>
<dbReference type="PANTHER" id="PTHR12714:SF9">
    <property type="entry name" value="PROTEIN-S-ISOPRENYLCYSTEINE O-METHYLTRANSFERASE"/>
    <property type="match status" value="1"/>
</dbReference>
<protein>
    <recommendedName>
        <fullName evidence="3 10">Protein-S-isoprenylcysteine O-methyltransferase</fullName>
        <ecNumber evidence="3 10">2.1.1.100</ecNumber>
    </recommendedName>
</protein>
<accession>A0A1V2LQH8</accession>
<dbReference type="GO" id="GO:0005789">
    <property type="term" value="C:endoplasmic reticulum membrane"/>
    <property type="evidence" value="ECO:0007669"/>
    <property type="project" value="UniProtKB-SubCell"/>
</dbReference>
<evidence type="ECO:0000256" key="8">
    <source>
        <dbReference type="ARBA" id="ARBA00022989"/>
    </source>
</evidence>
<proteinExistence type="inferred from homology"/>
<keyword evidence="7 10" id="KW-0812">Transmembrane</keyword>
<feature type="transmembrane region" description="Helical" evidence="10">
    <location>
        <begin position="177"/>
        <end position="205"/>
    </location>
</feature>
<evidence type="ECO:0000256" key="2">
    <source>
        <dbReference type="ARBA" id="ARBA00009140"/>
    </source>
</evidence>
<dbReference type="EMBL" id="MQVM01000009">
    <property type="protein sequence ID" value="ONH74571.1"/>
    <property type="molecule type" value="Genomic_DNA"/>
</dbReference>
<dbReference type="Gene3D" id="1.20.120.1630">
    <property type="match status" value="1"/>
</dbReference>
<dbReference type="AlphaFoldDB" id="A0A1V2LQH8"/>
<evidence type="ECO:0000256" key="6">
    <source>
        <dbReference type="ARBA" id="ARBA00022691"/>
    </source>
</evidence>
<evidence type="ECO:0000256" key="9">
    <source>
        <dbReference type="ARBA" id="ARBA00023136"/>
    </source>
</evidence>